<comment type="caution">
    <text evidence="2">The sequence shown here is derived from an EMBL/GenBank/DDBJ whole genome shotgun (WGS) entry which is preliminary data.</text>
</comment>
<name>A0ABN0R7W1_MYCUL</name>
<gene>
    <name evidence="2" type="ORF">I551_0326</name>
</gene>
<evidence type="ECO:0000256" key="1">
    <source>
        <dbReference type="SAM" id="MobiDB-lite"/>
    </source>
</evidence>
<reference evidence="2 3" key="1">
    <citation type="submission" date="2014-01" db="EMBL/GenBank/DDBJ databases">
        <authorList>
            <person name="Dobos K."/>
            <person name="Lenaerts A."/>
            <person name="Ordway D."/>
            <person name="DeGroote M.A."/>
            <person name="Parker T."/>
            <person name="Sizemore C."/>
            <person name="Tallon L.J."/>
            <person name="Sadzewicz L.K."/>
            <person name="Sengamalay N."/>
            <person name="Fraser C.M."/>
            <person name="Hine E."/>
            <person name="Shefchek K.A."/>
            <person name="Das S.P."/>
            <person name="Tettelin H."/>
        </authorList>
    </citation>
    <scope>NUCLEOTIDE SEQUENCE [LARGE SCALE GENOMIC DNA]</scope>
    <source>
        <strain evidence="2 3">Harvey</strain>
    </source>
</reference>
<evidence type="ECO:0000313" key="2">
    <source>
        <dbReference type="EMBL" id="EUA93207.1"/>
    </source>
</evidence>
<dbReference type="Proteomes" id="UP000020681">
    <property type="component" value="Unassembled WGS sequence"/>
</dbReference>
<dbReference type="EMBL" id="JAOL01000064">
    <property type="protein sequence ID" value="EUA93207.1"/>
    <property type="molecule type" value="Genomic_DNA"/>
</dbReference>
<keyword evidence="3" id="KW-1185">Reference proteome</keyword>
<evidence type="ECO:0000313" key="3">
    <source>
        <dbReference type="Proteomes" id="UP000020681"/>
    </source>
</evidence>
<accession>A0ABN0R7W1</accession>
<feature type="region of interest" description="Disordered" evidence="1">
    <location>
        <begin position="26"/>
        <end position="48"/>
    </location>
</feature>
<sequence length="48" mass="4700">MDAAPLQAVEQDLLGAINAPTRALLGRPLIGNGTNGTAADPNGGRAGC</sequence>
<organism evidence="2 3">
    <name type="scientific">Mycobacterium ulcerans str. Harvey</name>
    <dbReference type="NCBI Taxonomy" id="1299332"/>
    <lineage>
        <taxon>Bacteria</taxon>
        <taxon>Bacillati</taxon>
        <taxon>Actinomycetota</taxon>
        <taxon>Actinomycetes</taxon>
        <taxon>Mycobacteriales</taxon>
        <taxon>Mycobacteriaceae</taxon>
        <taxon>Mycobacterium</taxon>
        <taxon>Mycobacterium ulcerans group</taxon>
    </lineage>
</organism>
<proteinExistence type="predicted"/>
<protein>
    <submittedName>
        <fullName evidence="2">PE-PGRS FAMILY PROTEIN</fullName>
    </submittedName>
</protein>